<dbReference type="Proteomes" id="UP001652660">
    <property type="component" value="Chromosome 11c"/>
</dbReference>
<sequence length="231" mass="26547">MLIPFRRYYISSAALRKAEPRYNVNDYLYSWVIHNITLVEEYVEQVPPVIPCHFELTAFENLFRFADIENLQNIQGIIVHVFPSRERSLDSTTRDLVVINQEKRPMLLTLWNEFEASEGAQLANTIANNNIIIAMRVKVTTFNYLYLTTRLASCLLVNPPTPQATVLRYGQNQQKIAQLIEEASYKDSTKLLPLPKNNDIISVENAVSILKNVKTVWIRGNTSLAAEQRSF</sequence>
<dbReference type="InterPro" id="IPR012340">
    <property type="entry name" value="NA-bd_OB-fold"/>
</dbReference>
<evidence type="ECO:0000313" key="3">
    <source>
        <dbReference type="RefSeq" id="XP_071927542.1"/>
    </source>
</evidence>
<organism evidence="1 5">
    <name type="scientific">Coffea arabica</name>
    <name type="common">Arabian coffee</name>
    <dbReference type="NCBI Taxonomy" id="13443"/>
    <lineage>
        <taxon>Eukaryota</taxon>
        <taxon>Viridiplantae</taxon>
        <taxon>Streptophyta</taxon>
        <taxon>Embryophyta</taxon>
        <taxon>Tracheophyta</taxon>
        <taxon>Spermatophyta</taxon>
        <taxon>Magnoliopsida</taxon>
        <taxon>eudicotyledons</taxon>
        <taxon>Gunneridae</taxon>
        <taxon>Pentapetalae</taxon>
        <taxon>asterids</taxon>
        <taxon>lamiids</taxon>
        <taxon>Gentianales</taxon>
        <taxon>Rubiaceae</taxon>
        <taxon>Ixoroideae</taxon>
        <taxon>Gardenieae complex</taxon>
        <taxon>Bertiereae - Coffeeae clade</taxon>
        <taxon>Coffeeae</taxon>
        <taxon>Coffea</taxon>
    </lineage>
</organism>
<keyword evidence="1" id="KW-1185">Reference proteome</keyword>
<evidence type="ECO:0000313" key="1">
    <source>
        <dbReference type="Proteomes" id="UP001652660"/>
    </source>
</evidence>
<dbReference type="RefSeq" id="XP_071927544.1">
    <property type="nucleotide sequence ID" value="XM_072071443.1"/>
</dbReference>
<reference evidence="2 3" key="1">
    <citation type="submission" date="2025-05" db="UniProtKB">
        <authorList>
            <consortium name="RefSeq"/>
        </authorList>
    </citation>
    <scope>IDENTIFICATION</scope>
    <source>
        <tissue evidence="2 3">Leaves</tissue>
    </source>
</reference>
<accession>A0ABM4W6X1</accession>
<evidence type="ECO:0000313" key="5">
    <source>
        <dbReference type="RefSeq" id="XP_071927545.1"/>
    </source>
</evidence>
<evidence type="ECO:0000313" key="2">
    <source>
        <dbReference type="RefSeq" id="XP_071927541.1"/>
    </source>
</evidence>
<gene>
    <name evidence="2 3 4 5" type="primary">LOC140017082</name>
</gene>
<dbReference type="RefSeq" id="XP_071927545.1">
    <property type="nucleotide sequence ID" value="XM_072071444.1"/>
</dbReference>
<name>A0ABM4W6X1_COFAR</name>
<proteinExistence type="predicted"/>
<dbReference type="GeneID" id="140017082"/>
<dbReference type="SUPFAM" id="SSF50249">
    <property type="entry name" value="Nucleic acid-binding proteins"/>
    <property type="match status" value="1"/>
</dbReference>
<protein>
    <submittedName>
        <fullName evidence="2 3">Replication protein A 70 kDa DNA-binding subunit B-like</fullName>
    </submittedName>
</protein>
<evidence type="ECO:0000313" key="4">
    <source>
        <dbReference type="RefSeq" id="XP_071927544.1"/>
    </source>
</evidence>
<dbReference type="Gene3D" id="2.40.50.140">
    <property type="entry name" value="Nucleic acid-binding proteins"/>
    <property type="match status" value="1"/>
</dbReference>
<dbReference type="RefSeq" id="XP_071927542.1">
    <property type="nucleotide sequence ID" value="XM_072071441.1"/>
</dbReference>
<dbReference type="RefSeq" id="XP_071927541.1">
    <property type="nucleotide sequence ID" value="XM_072071440.1"/>
</dbReference>